<protein>
    <submittedName>
        <fullName evidence="1">Head-tail connector protein</fullName>
    </submittedName>
</protein>
<reference evidence="1" key="1">
    <citation type="submission" date="2023-04" db="EMBL/GenBank/DDBJ databases">
        <title>Genome dynamics across the evolutionary transition to endosymbiosis.</title>
        <authorList>
            <person name="Siozios S."/>
            <person name="Nadal-Jimenez P."/>
            <person name="Azagi T."/>
            <person name="Sprong H."/>
            <person name="Frost C.L."/>
            <person name="Parratt S.R."/>
            <person name="Taylor G."/>
            <person name="Brettell L."/>
            <person name="Lew K.C."/>
            <person name="Croft L."/>
            <person name="King K.C."/>
            <person name="Brockhurst M.A."/>
            <person name="Hypsa V."/>
            <person name="Novakova E."/>
            <person name="Darby A.C."/>
            <person name="Hurst G.D.D."/>
        </authorList>
    </citation>
    <scope>NUCLEOTIDE SEQUENCE</scope>
    <source>
        <strain evidence="1">AIh</strain>
    </source>
</reference>
<dbReference type="Gene3D" id="1.10.3230.30">
    <property type="entry name" value="Phage gp6-like head-tail connector protein"/>
    <property type="match status" value="1"/>
</dbReference>
<gene>
    <name evidence="1" type="ORF">QE207_08395</name>
</gene>
<dbReference type="EMBL" id="CP123498">
    <property type="protein sequence ID" value="WGL96900.1"/>
    <property type="molecule type" value="Genomic_DNA"/>
</dbReference>
<organism evidence="1 2">
    <name type="scientific">Arsenophonus nasoniae</name>
    <name type="common">son-killer infecting Nasonia vitripennis</name>
    <dbReference type="NCBI Taxonomy" id="638"/>
    <lineage>
        <taxon>Bacteria</taxon>
        <taxon>Pseudomonadati</taxon>
        <taxon>Pseudomonadota</taxon>
        <taxon>Gammaproteobacteria</taxon>
        <taxon>Enterobacterales</taxon>
        <taxon>Morganellaceae</taxon>
        <taxon>Arsenophonus</taxon>
    </lineage>
</organism>
<accession>A0AA95K5B7</accession>
<dbReference type="Pfam" id="PF05135">
    <property type="entry name" value="Phage_connect_1"/>
    <property type="match status" value="1"/>
</dbReference>
<dbReference type="AlphaFoldDB" id="A0AA95K5B7"/>
<proteinExistence type="predicted"/>
<evidence type="ECO:0000313" key="2">
    <source>
        <dbReference type="Proteomes" id="UP001177597"/>
    </source>
</evidence>
<dbReference type="NCBIfam" id="TIGR01560">
    <property type="entry name" value="put_DNA_pack"/>
    <property type="match status" value="1"/>
</dbReference>
<sequence length="101" mass="11441">MPLPTLAKLKAQCRIDENNNLEDELLITYLMAAKKRAENYINRTIYENDVPDTDPDGVALSADIELALLLAVDHFYENRETITVPAGFKALIEPYRYLNVG</sequence>
<dbReference type="InterPro" id="IPR021146">
    <property type="entry name" value="Phage_gp6-like_head-tail"/>
</dbReference>
<dbReference type="Proteomes" id="UP001177597">
    <property type="component" value="Chromosome"/>
</dbReference>
<name>A0AA95K5B7_9GAMM</name>
<evidence type="ECO:0000313" key="1">
    <source>
        <dbReference type="EMBL" id="WGL96900.1"/>
    </source>
</evidence>
<dbReference type="CDD" id="cd08054">
    <property type="entry name" value="gp6"/>
    <property type="match status" value="1"/>
</dbReference>
<dbReference type="InterPro" id="IPR006450">
    <property type="entry name" value="Phage_HK97_gp6-like"/>
</dbReference>
<dbReference type="RefSeq" id="WP_280630260.1">
    <property type="nucleotide sequence ID" value="NZ_CP123498.1"/>
</dbReference>